<proteinExistence type="predicted"/>
<feature type="transmembrane region" description="Helical" evidence="1">
    <location>
        <begin position="38"/>
        <end position="61"/>
    </location>
</feature>
<evidence type="ECO:0000256" key="1">
    <source>
        <dbReference type="SAM" id="Phobius"/>
    </source>
</evidence>
<feature type="transmembrane region" description="Helical" evidence="1">
    <location>
        <begin position="119"/>
        <end position="136"/>
    </location>
</feature>
<evidence type="ECO:0000313" key="2">
    <source>
        <dbReference type="EMBL" id="MFH8545598.1"/>
    </source>
</evidence>
<protein>
    <submittedName>
        <fullName evidence="2">DUF998 domain-containing protein</fullName>
    </submittedName>
</protein>
<gene>
    <name evidence="2" type="ORF">ACH4F9_11440</name>
</gene>
<feature type="transmembrane region" description="Helical" evidence="1">
    <location>
        <begin position="97"/>
        <end position="114"/>
    </location>
</feature>
<evidence type="ECO:0000313" key="3">
    <source>
        <dbReference type="Proteomes" id="UP001610818"/>
    </source>
</evidence>
<feature type="transmembrane region" description="Helical" evidence="1">
    <location>
        <begin position="12"/>
        <end position="31"/>
    </location>
</feature>
<dbReference type="Pfam" id="PF06197">
    <property type="entry name" value="DUF998"/>
    <property type="match status" value="1"/>
</dbReference>
<organism evidence="2 3">
    <name type="scientific">Streptomyces longisporoflavus</name>
    <dbReference type="NCBI Taxonomy" id="28044"/>
    <lineage>
        <taxon>Bacteria</taxon>
        <taxon>Bacillati</taxon>
        <taxon>Actinomycetota</taxon>
        <taxon>Actinomycetes</taxon>
        <taxon>Kitasatosporales</taxon>
        <taxon>Streptomycetaceae</taxon>
        <taxon>Streptomyces</taxon>
    </lineage>
</organism>
<dbReference type="Proteomes" id="UP001610818">
    <property type="component" value="Unassembled WGS sequence"/>
</dbReference>
<feature type="transmembrane region" description="Helical" evidence="1">
    <location>
        <begin position="169"/>
        <end position="190"/>
    </location>
</feature>
<name>A0ABW7QLL8_9ACTN</name>
<feature type="transmembrane region" description="Helical" evidence="1">
    <location>
        <begin position="202"/>
        <end position="225"/>
    </location>
</feature>
<comment type="caution">
    <text evidence="2">The sequence shown here is derived from an EMBL/GenBank/DDBJ whole genome shotgun (WGS) entry which is preliminary data.</text>
</comment>
<sequence>MANTDKPAQNAPVVGGGVASGIAGGIASGVASGVGGGVVSVGPVAVVALLLALGAIAYSAWLLEAVLGTPLSPVSSYVSELAALDQPYGTLFRTTDLTAGLLILAGAVGALLWLPRRWWTVVGWAGLALYGAATAVDSRLPMSCAPTADALCQARERAGLVPLTHAAHVVSSSVAVTGALVGMAALTLAARRYGTLPSLVRPAGLLLLLLELAATVWTLAAVAAFDAGYGTWALGMGQRLQVLLIAGWLGLLASALVRRG</sequence>
<dbReference type="EMBL" id="JBIRGQ010000002">
    <property type="protein sequence ID" value="MFH8545598.1"/>
    <property type="molecule type" value="Genomic_DNA"/>
</dbReference>
<keyword evidence="1" id="KW-0812">Transmembrane</keyword>
<keyword evidence="1" id="KW-0472">Membrane</keyword>
<dbReference type="RefSeq" id="WP_397710748.1">
    <property type="nucleotide sequence ID" value="NZ_JBIRGN010000002.1"/>
</dbReference>
<keyword evidence="3" id="KW-1185">Reference proteome</keyword>
<dbReference type="InterPro" id="IPR009339">
    <property type="entry name" value="DUF998"/>
</dbReference>
<keyword evidence="1" id="KW-1133">Transmembrane helix</keyword>
<reference evidence="2 3" key="1">
    <citation type="submission" date="2024-10" db="EMBL/GenBank/DDBJ databases">
        <title>The Natural Products Discovery Center: Release of the First 8490 Sequenced Strains for Exploring Actinobacteria Biosynthetic Diversity.</title>
        <authorList>
            <person name="Kalkreuter E."/>
            <person name="Kautsar S.A."/>
            <person name="Yang D."/>
            <person name="Bader C.D."/>
            <person name="Teijaro C.N."/>
            <person name="Fluegel L."/>
            <person name="Davis C.M."/>
            <person name="Simpson J.R."/>
            <person name="Lauterbach L."/>
            <person name="Steele A.D."/>
            <person name="Gui C."/>
            <person name="Meng S."/>
            <person name="Li G."/>
            <person name="Viehrig K."/>
            <person name="Ye F."/>
            <person name="Su P."/>
            <person name="Kiefer A.F."/>
            <person name="Nichols A."/>
            <person name="Cepeda A.J."/>
            <person name="Yan W."/>
            <person name="Fan B."/>
            <person name="Jiang Y."/>
            <person name="Adhikari A."/>
            <person name="Zheng C.-J."/>
            <person name="Schuster L."/>
            <person name="Cowan T.M."/>
            <person name="Smanski M.J."/>
            <person name="Chevrette M.G."/>
            <person name="De Carvalho L.P.S."/>
            <person name="Shen B."/>
        </authorList>
    </citation>
    <scope>NUCLEOTIDE SEQUENCE [LARGE SCALE GENOMIC DNA]</scope>
    <source>
        <strain evidence="2 3">NPDC017990</strain>
    </source>
</reference>
<accession>A0ABW7QLL8</accession>
<feature type="transmembrane region" description="Helical" evidence="1">
    <location>
        <begin position="240"/>
        <end position="257"/>
    </location>
</feature>